<evidence type="ECO:0000313" key="3">
    <source>
        <dbReference type="Proteomes" id="UP000245124"/>
    </source>
</evidence>
<gene>
    <name evidence="2" type="ORF">NIES4072_33150</name>
</gene>
<dbReference type="AlphaFoldDB" id="A0A2R5FLJ2"/>
<accession>A0A2R5FLJ2</accession>
<reference evidence="2 3" key="1">
    <citation type="submission" date="2017-06" db="EMBL/GenBank/DDBJ databases">
        <title>Genome sequencing of cyanobaciteial culture collection at National Institute for Environmental Studies (NIES).</title>
        <authorList>
            <person name="Hirose Y."/>
            <person name="Shimura Y."/>
            <person name="Fujisawa T."/>
            <person name="Nakamura Y."/>
            <person name="Kawachi M."/>
        </authorList>
    </citation>
    <scope>NUCLEOTIDE SEQUENCE [LARGE SCALE GENOMIC DNA]</scope>
    <source>
        <strain evidence="2 3">NIES-4072</strain>
    </source>
</reference>
<evidence type="ECO:0000256" key="1">
    <source>
        <dbReference type="SAM" id="MobiDB-lite"/>
    </source>
</evidence>
<keyword evidence="3" id="KW-1185">Reference proteome</keyword>
<dbReference type="Proteomes" id="UP000245124">
    <property type="component" value="Unassembled WGS sequence"/>
</dbReference>
<evidence type="ECO:0000313" key="2">
    <source>
        <dbReference type="EMBL" id="GBG19646.1"/>
    </source>
</evidence>
<comment type="caution">
    <text evidence="2">The sequence shown here is derived from an EMBL/GenBank/DDBJ whole genome shotgun (WGS) entry which is preliminary data.</text>
</comment>
<feature type="region of interest" description="Disordered" evidence="1">
    <location>
        <begin position="45"/>
        <end position="64"/>
    </location>
</feature>
<feature type="compositionally biased region" description="Basic and acidic residues" evidence="1">
    <location>
        <begin position="54"/>
        <end position="64"/>
    </location>
</feature>
<name>A0A2R5FLJ2_NOSCO</name>
<protein>
    <submittedName>
        <fullName evidence="2">Uncharacterized protein</fullName>
    </submittedName>
</protein>
<sequence>MDFGANCDLQNLTKSIEQLRTMLDAYNIALAIIDSSKTKIDEMKMFKPPSTPRRKAENRGEVSL</sequence>
<organism evidence="2 3">
    <name type="scientific">Nostoc commune NIES-4072</name>
    <dbReference type="NCBI Taxonomy" id="2005467"/>
    <lineage>
        <taxon>Bacteria</taxon>
        <taxon>Bacillati</taxon>
        <taxon>Cyanobacteriota</taxon>
        <taxon>Cyanophyceae</taxon>
        <taxon>Nostocales</taxon>
        <taxon>Nostocaceae</taxon>
        <taxon>Nostoc</taxon>
    </lineage>
</organism>
<dbReference type="EMBL" id="BDUD01000001">
    <property type="protein sequence ID" value="GBG19646.1"/>
    <property type="molecule type" value="Genomic_DNA"/>
</dbReference>
<proteinExistence type="predicted"/>